<feature type="transmembrane region" description="Helical" evidence="6">
    <location>
        <begin position="224"/>
        <end position="246"/>
    </location>
</feature>
<dbReference type="InterPro" id="IPR020846">
    <property type="entry name" value="MFS_dom"/>
</dbReference>
<dbReference type="STRING" id="1344416.A0A139A4N1"/>
<keyword evidence="3 6" id="KW-0812">Transmembrane</keyword>
<keyword evidence="9" id="KW-1185">Reference proteome</keyword>
<keyword evidence="2" id="KW-0813">Transport</keyword>
<dbReference type="Proteomes" id="UP000070544">
    <property type="component" value="Unassembled WGS sequence"/>
</dbReference>
<dbReference type="PANTHER" id="PTHR43791:SF51">
    <property type="entry name" value="MAJOR FACILITATOR SUPERFAMILY (MFS) PROFILE DOMAIN-CONTAINING PROTEIN"/>
    <property type="match status" value="1"/>
</dbReference>
<dbReference type="PANTHER" id="PTHR43791">
    <property type="entry name" value="PERMEASE-RELATED"/>
    <property type="match status" value="1"/>
</dbReference>
<organism evidence="8 9">
    <name type="scientific">Gonapodya prolifera (strain JEL478)</name>
    <name type="common">Monoblepharis prolifera</name>
    <dbReference type="NCBI Taxonomy" id="1344416"/>
    <lineage>
        <taxon>Eukaryota</taxon>
        <taxon>Fungi</taxon>
        <taxon>Fungi incertae sedis</taxon>
        <taxon>Chytridiomycota</taxon>
        <taxon>Chytridiomycota incertae sedis</taxon>
        <taxon>Monoblepharidomycetes</taxon>
        <taxon>Monoblepharidales</taxon>
        <taxon>Gonapodyaceae</taxon>
        <taxon>Gonapodya</taxon>
    </lineage>
</organism>
<keyword evidence="4 6" id="KW-1133">Transmembrane helix</keyword>
<name>A0A139A4N1_GONPJ</name>
<dbReference type="EMBL" id="KQ965800">
    <property type="protein sequence ID" value="KXS11578.1"/>
    <property type="molecule type" value="Genomic_DNA"/>
</dbReference>
<feature type="transmembrane region" description="Helical" evidence="6">
    <location>
        <begin position="361"/>
        <end position="383"/>
    </location>
</feature>
<evidence type="ECO:0000313" key="8">
    <source>
        <dbReference type="EMBL" id="KXS11578.1"/>
    </source>
</evidence>
<dbReference type="SUPFAM" id="SSF103473">
    <property type="entry name" value="MFS general substrate transporter"/>
    <property type="match status" value="1"/>
</dbReference>
<dbReference type="Pfam" id="PF07690">
    <property type="entry name" value="MFS_1"/>
    <property type="match status" value="1"/>
</dbReference>
<comment type="subcellular location">
    <subcellularLocation>
        <location evidence="1">Membrane</location>
        <topology evidence="1">Multi-pass membrane protein</topology>
    </subcellularLocation>
</comment>
<dbReference type="AlphaFoldDB" id="A0A139A4N1"/>
<evidence type="ECO:0000256" key="6">
    <source>
        <dbReference type="SAM" id="Phobius"/>
    </source>
</evidence>
<evidence type="ECO:0000256" key="5">
    <source>
        <dbReference type="ARBA" id="ARBA00023136"/>
    </source>
</evidence>
<evidence type="ECO:0000256" key="4">
    <source>
        <dbReference type="ARBA" id="ARBA00022989"/>
    </source>
</evidence>
<dbReference type="InterPro" id="IPR036259">
    <property type="entry name" value="MFS_trans_sf"/>
</dbReference>
<feature type="transmembrane region" description="Helical" evidence="6">
    <location>
        <begin position="328"/>
        <end position="349"/>
    </location>
</feature>
<dbReference type="GO" id="GO:0022857">
    <property type="term" value="F:transmembrane transporter activity"/>
    <property type="evidence" value="ECO:0007669"/>
    <property type="project" value="InterPro"/>
</dbReference>
<dbReference type="GO" id="GO:0016020">
    <property type="term" value="C:membrane"/>
    <property type="evidence" value="ECO:0007669"/>
    <property type="project" value="UniProtKB-SubCell"/>
</dbReference>
<feature type="domain" description="Major facilitator superfamily (MFS) profile" evidence="7">
    <location>
        <begin position="59"/>
        <end position="447"/>
    </location>
</feature>
<accession>A0A139A4N1</accession>
<dbReference type="FunFam" id="1.20.1250.20:FF:000018">
    <property type="entry name" value="MFS transporter permease"/>
    <property type="match status" value="1"/>
</dbReference>
<feature type="transmembrane region" description="Helical" evidence="6">
    <location>
        <begin position="192"/>
        <end position="212"/>
    </location>
</feature>
<gene>
    <name evidence="8" type="ORF">M427DRAFT_72826</name>
</gene>
<evidence type="ECO:0000256" key="2">
    <source>
        <dbReference type="ARBA" id="ARBA00022448"/>
    </source>
</evidence>
<feature type="transmembrane region" description="Helical" evidence="6">
    <location>
        <begin position="162"/>
        <end position="180"/>
    </location>
</feature>
<feature type="transmembrane region" description="Helical" evidence="6">
    <location>
        <begin position="389"/>
        <end position="416"/>
    </location>
</feature>
<reference evidence="8 9" key="1">
    <citation type="journal article" date="2015" name="Genome Biol. Evol.">
        <title>Phylogenomic analyses indicate that early fungi evolved digesting cell walls of algal ancestors of land plants.</title>
        <authorList>
            <person name="Chang Y."/>
            <person name="Wang S."/>
            <person name="Sekimoto S."/>
            <person name="Aerts A.L."/>
            <person name="Choi C."/>
            <person name="Clum A."/>
            <person name="LaButti K.M."/>
            <person name="Lindquist E.A."/>
            <person name="Yee Ngan C."/>
            <person name="Ohm R.A."/>
            <person name="Salamov A.A."/>
            <person name="Grigoriev I.V."/>
            <person name="Spatafora J.W."/>
            <person name="Berbee M.L."/>
        </authorList>
    </citation>
    <scope>NUCLEOTIDE SEQUENCE [LARGE SCALE GENOMIC DNA]</scope>
    <source>
        <strain evidence="8 9">JEL478</strain>
    </source>
</reference>
<proteinExistence type="predicted"/>
<dbReference type="PROSITE" id="PS50850">
    <property type="entry name" value="MFS"/>
    <property type="match status" value="1"/>
</dbReference>
<protein>
    <submittedName>
        <fullName evidence="8">MFS general substrate transporter</fullName>
    </submittedName>
</protein>
<evidence type="ECO:0000259" key="7">
    <source>
        <dbReference type="PROSITE" id="PS50850"/>
    </source>
</evidence>
<evidence type="ECO:0000256" key="1">
    <source>
        <dbReference type="ARBA" id="ARBA00004141"/>
    </source>
</evidence>
<dbReference type="InterPro" id="IPR011701">
    <property type="entry name" value="MFS"/>
</dbReference>
<evidence type="ECO:0000256" key="3">
    <source>
        <dbReference type="ARBA" id="ARBA00022692"/>
    </source>
</evidence>
<keyword evidence="5 6" id="KW-0472">Membrane</keyword>
<dbReference type="OrthoDB" id="2985014at2759"/>
<feature type="transmembrane region" description="Helical" evidence="6">
    <location>
        <begin position="296"/>
        <end position="316"/>
    </location>
</feature>
<dbReference type="OMA" id="GASTHKF"/>
<dbReference type="Gene3D" id="1.20.1250.20">
    <property type="entry name" value="MFS general substrate transporter like domains"/>
    <property type="match status" value="1"/>
</dbReference>
<evidence type="ECO:0000313" key="9">
    <source>
        <dbReference type="Proteomes" id="UP000070544"/>
    </source>
</evidence>
<sequence length="447" mass="49742">MRYRLDYTVPTGSYAISNFWKRGGGRDSTGVNEEDQYLPPVTWDPETEKQLVRKLDWRILPLIWLMGLIALIDRSNLANVKILGAGTPDSIEASIGTQGTQWNWAISLLNWGFLVAEIPSNIMMKALSGRVWLSRIILSWGIVVICMAFITNPAGLLTTRFILGLCEAGLSPGVFYYFAFWYKPTERATRNAVYLTSISFAGGLSGLLAVGIERMNGIGGLKAWQWVFILEGIPAVLLGIVTFWYLPEFPHSKTSFLTPEEQDIAVRRLPATAPTMHDKTFDLGEALTLFMQPAQWLFMLSFFCLNFGSSGFGNFLPSILLAGFIPNWARYLLIFGVAFQSATHPILINYRQSTLKGATQVGLAISSIYVFQAIASIASPFLFPNSDAPLYVTGLTITAVVFGLGTLFYGLIPLALRYQNNMAQKRLDRERILVQDSDEKLKETLVA</sequence>
<feature type="transmembrane region" description="Helical" evidence="6">
    <location>
        <begin position="132"/>
        <end position="150"/>
    </location>
</feature>